<dbReference type="EMBL" id="CAFBPO010000002">
    <property type="protein sequence ID" value="CAB5010942.1"/>
    <property type="molecule type" value="Genomic_DNA"/>
</dbReference>
<evidence type="ECO:0000313" key="6">
    <source>
        <dbReference type="EMBL" id="CAB4799592.1"/>
    </source>
</evidence>
<dbReference type="SUPFAM" id="SSF52540">
    <property type="entry name" value="P-loop containing nucleoside triphosphate hydrolases"/>
    <property type="match status" value="1"/>
</dbReference>
<dbReference type="EMBL" id="CAEZZH010000001">
    <property type="protein sequence ID" value="CAB4745554.1"/>
    <property type="molecule type" value="Genomic_DNA"/>
</dbReference>
<evidence type="ECO:0000313" key="8">
    <source>
        <dbReference type="EMBL" id="CAB4946206.1"/>
    </source>
</evidence>
<name>A0A6J7Q950_9ZZZZ</name>
<dbReference type="EMBL" id="CAFBNM010000002">
    <property type="protein sequence ID" value="CAB4946206.1"/>
    <property type="molecule type" value="Genomic_DNA"/>
</dbReference>
<dbReference type="EMBL" id="CAFBQY010000002">
    <property type="protein sequence ID" value="CAB5070174.1"/>
    <property type="molecule type" value="Genomic_DNA"/>
</dbReference>
<gene>
    <name evidence="2" type="ORF">UFOPK1824_00035</name>
    <name evidence="3" type="ORF">UFOPK2340_00605</name>
    <name evidence="4" type="ORF">UFOPK2772_00005</name>
    <name evidence="5" type="ORF">UFOPK2850_00064</name>
    <name evidence="6" type="ORF">UFOPK3027_00556</name>
    <name evidence="7" type="ORF">UFOPK3256_00539</name>
    <name evidence="8" type="ORF">UFOPK3827_00240</name>
    <name evidence="9" type="ORF">UFOPK3982_00479</name>
    <name evidence="10" type="ORF">UFOPK4120_00240</name>
    <name evidence="11" type="ORF">UFOPK4404_00240</name>
</gene>
<evidence type="ECO:0000259" key="1">
    <source>
        <dbReference type="Pfam" id="PF13614"/>
    </source>
</evidence>
<proteinExistence type="predicted"/>
<dbReference type="PANTHER" id="PTHR13696">
    <property type="entry name" value="P-LOOP CONTAINING NUCLEOSIDE TRIPHOSPHATE HYDROLASE"/>
    <property type="match status" value="1"/>
</dbReference>
<reference evidence="10" key="1">
    <citation type="submission" date="2020-05" db="EMBL/GenBank/DDBJ databases">
        <authorList>
            <person name="Chiriac C."/>
            <person name="Salcher M."/>
            <person name="Ghai R."/>
            <person name="Kavagutti S V."/>
        </authorList>
    </citation>
    <scope>NUCLEOTIDE SEQUENCE</scope>
</reference>
<evidence type="ECO:0000313" key="2">
    <source>
        <dbReference type="EMBL" id="CAB4590587.1"/>
    </source>
</evidence>
<accession>A0A6J7Q950</accession>
<dbReference type="EMBL" id="CAEZUM010000001">
    <property type="protein sequence ID" value="CAB4590587.1"/>
    <property type="molecule type" value="Genomic_DNA"/>
</dbReference>
<evidence type="ECO:0000313" key="7">
    <source>
        <dbReference type="EMBL" id="CAB4841143.1"/>
    </source>
</evidence>
<dbReference type="CDD" id="cd02042">
    <property type="entry name" value="ParAB_family"/>
    <property type="match status" value="1"/>
</dbReference>
<dbReference type="Gene3D" id="3.40.50.300">
    <property type="entry name" value="P-loop containing nucleotide triphosphate hydrolases"/>
    <property type="match status" value="1"/>
</dbReference>
<dbReference type="InterPro" id="IPR050678">
    <property type="entry name" value="DNA_Partitioning_ATPase"/>
</dbReference>
<dbReference type="Pfam" id="PF13614">
    <property type="entry name" value="AAA_31"/>
    <property type="match status" value="1"/>
</dbReference>
<dbReference type="PANTHER" id="PTHR13696:SF99">
    <property type="entry name" value="COBYRINIC ACID AC-DIAMIDE SYNTHASE"/>
    <property type="match status" value="1"/>
</dbReference>
<organism evidence="10">
    <name type="scientific">freshwater metagenome</name>
    <dbReference type="NCBI Taxonomy" id="449393"/>
    <lineage>
        <taxon>unclassified sequences</taxon>
        <taxon>metagenomes</taxon>
        <taxon>ecological metagenomes</taxon>
    </lineage>
</organism>
<dbReference type="EMBL" id="CAFBOO010000003">
    <property type="protein sequence ID" value="CAB4982046.1"/>
    <property type="molecule type" value="Genomic_DNA"/>
</dbReference>
<feature type="domain" description="AAA" evidence="1">
    <location>
        <begin position="9"/>
        <end position="161"/>
    </location>
</feature>
<dbReference type="EMBL" id="CAEZYT010000001">
    <property type="protein sequence ID" value="CAB4725904.1"/>
    <property type="molecule type" value="Genomic_DNA"/>
</dbReference>
<evidence type="ECO:0000313" key="3">
    <source>
        <dbReference type="EMBL" id="CAB4673798.1"/>
    </source>
</evidence>
<evidence type="ECO:0000313" key="10">
    <source>
        <dbReference type="EMBL" id="CAB5010942.1"/>
    </source>
</evidence>
<dbReference type="InterPro" id="IPR025669">
    <property type="entry name" value="AAA_dom"/>
</dbReference>
<evidence type="ECO:0000313" key="9">
    <source>
        <dbReference type="EMBL" id="CAB4982046.1"/>
    </source>
</evidence>
<dbReference type="InterPro" id="IPR027417">
    <property type="entry name" value="P-loop_NTPase"/>
</dbReference>
<evidence type="ECO:0000313" key="5">
    <source>
        <dbReference type="EMBL" id="CAB4745554.1"/>
    </source>
</evidence>
<dbReference type="AlphaFoldDB" id="A0A6J7Q950"/>
<dbReference type="EMBL" id="CAEZXC010000025">
    <property type="protein sequence ID" value="CAB4673798.1"/>
    <property type="molecule type" value="Genomic_DNA"/>
</dbReference>
<evidence type="ECO:0000313" key="4">
    <source>
        <dbReference type="EMBL" id="CAB4725904.1"/>
    </source>
</evidence>
<dbReference type="EMBL" id="CAFAAN010000004">
    <property type="protein sequence ID" value="CAB4799592.1"/>
    <property type="molecule type" value="Genomic_DNA"/>
</dbReference>
<dbReference type="EMBL" id="CAFAZW010000005">
    <property type="protein sequence ID" value="CAB4841143.1"/>
    <property type="molecule type" value="Genomic_DNA"/>
</dbReference>
<protein>
    <submittedName>
        <fullName evidence="10">Unannotated protein</fullName>
    </submittedName>
</protein>
<evidence type="ECO:0000313" key="11">
    <source>
        <dbReference type="EMBL" id="CAB5070174.1"/>
    </source>
</evidence>
<sequence length="228" mass="24406">MGIGVGQVKVIAIANPAGGVGKTTLAHCLAVAFAEFGKKTLLIDLDPAAPLTFRLGFENPRLTITEFLLDVKVTEENLVTTSERFDFIASDSRLAANLDEGALSQLLTRLPKDYDLVILDIPPTLTRSLGAAISAADQIFVPVSQNLHSLRGLIQLRKITDKPITAVAIGEVNYEELSPVLDVAILRSDEVEIAASSDLSVLTLSKSSEVSESYRSAAYSVLEILGLE</sequence>